<name>A0AAD8XV26_9STRA</name>
<gene>
    <name evidence="1" type="ORF">QTG54_015403</name>
</gene>
<feature type="non-terminal residue" evidence="1">
    <location>
        <position position="1"/>
    </location>
</feature>
<accession>A0AAD8XV26</accession>
<sequence>EKSNTRHDLFFSASARLHFQHLPMVPLHIAMQSATFTYVTTFCQLTLLHRRNIACTSSANNMLIKYSQAQTSKQYQASLLTINQITTPTYNDEQ</sequence>
<comment type="caution">
    <text evidence="1">The sequence shown here is derived from an EMBL/GenBank/DDBJ whole genome shotgun (WGS) entry which is preliminary data.</text>
</comment>
<evidence type="ECO:0000313" key="1">
    <source>
        <dbReference type="EMBL" id="KAK1733876.1"/>
    </source>
</evidence>
<proteinExistence type="predicted"/>
<protein>
    <submittedName>
        <fullName evidence="1">Death-specific protein</fullName>
    </submittedName>
</protein>
<dbReference type="AlphaFoldDB" id="A0AAD8XV26"/>
<dbReference type="Proteomes" id="UP001224775">
    <property type="component" value="Unassembled WGS sequence"/>
</dbReference>
<organism evidence="1 2">
    <name type="scientific">Skeletonema marinoi</name>
    <dbReference type="NCBI Taxonomy" id="267567"/>
    <lineage>
        <taxon>Eukaryota</taxon>
        <taxon>Sar</taxon>
        <taxon>Stramenopiles</taxon>
        <taxon>Ochrophyta</taxon>
        <taxon>Bacillariophyta</taxon>
        <taxon>Coscinodiscophyceae</taxon>
        <taxon>Thalassiosirophycidae</taxon>
        <taxon>Thalassiosirales</taxon>
        <taxon>Skeletonemataceae</taxon>
        <taxon>Skeletonema</taxon>
        <taxon>Skeletonema marinoi-dohrnii complex</taxon>
    </lineage>
</organism>
<keyword evidence="2" id="KW-1185">Reference proteome</keyword>
<evidence type="ECO:0000313" key="2">
    <source>
        <dbReference type="Proteomes" id="UP001224775"/>
    </source>
</evidence>
<dbReference type="EMBL" id="JATAAI010000043">
    <property type="protein sequence ID" value="KAK1733876.1"/>
    <property type="molecule type" value="Genomic_DNA"/>
</dbReference>
<reference evidence="1" key="1">
    <citation type="submission" date="2023-06" db="EMBL/GenBank/DDBJ databases">
        <title>Survivors Of The Sea: Transcriptome response of Skeletonema marinoi to long-term dormancy.</title>
        <authorList>
            <person name="Pinder M.I.M."/>
            <person name="Kourtchenko O."/>
            <person name="Robertson E.K."/>
            <person name="Larsson T."/>
            <person name="Maumus F."/>
            <person name="Osuna-Cruz C.M."/>
            <person name="Vancaester E."/>
            <person name="Stenow R."/>
            <person name="Vandepoele K."/>
            <person name="Ploug H."/>
            <person name="Bruchert V."/>
            <person name="Godhe A."/>
            <person name="Topel M."/>
        </authorList>
    </citation>
    <scope>NUCLEOTIDE SEQUENCE</scope>
    <source>
        <strain evidence="1">R05AC</strain>
    </source>
</reference>